<dbReference type="EMBL" id="CABVPW010000023">
    <property type="protein sequence ID" value="VWB97000.1"/>
    <property type="molecule type" value="Genomic_DNA"/>
</dbReference>
<evidence type="ECO:0000313" key="1">
    <source>
        <dbReference type="EMBL" id="VWB97000.1"/>
    </source>
</evidence>
<protein>
    <submittedName>
        <fullName evidence="1">Uncharacterized protein</fullName>
    </submittedName>
</protein>
<dbReference type="AlphaFoldDB" id="A0A6P2NQL7"/>
<name>A0A6P2NQL7_BURL3</name>
<gene>
    <name evidence="1" type="ORF">BLA23254_04610</name>
</gene>
<accession>A0A6P2NQL7</accession>
<proteinExistence type="predicted"/>
<dbReference type="Proteomes" id="UP000494218">
    <property type="component" value="Unassembled WGS sequence"/>
</dbReference>
<reference evidence="1 2" key="1">
    <citation type="submission" date="2019-09" db="EMBL/GenBank/DDBJ databases">
        <authorList>
            <person name="Depoorter E."/>
        </authorList>
    </citation>
    <scope>NUCLEOTIDE SEQUENCE [LARGE SCALE GENOMIC DNA]</scope>
    <source>
        <strain evidence="1">LMG 23254</strain>
    </source>
</reference>
<evidence type="ECO:0000313" key="2">
    <source>
        <dbReference type="Proteomes" id="UP000494218"/>
    </source>
</evidence>
<organism evidence="1 2">
    <name type="scientific">Burkholderia lata (strain ATCC 17760 / DSM 23089 / LMG 22485 / NCIMB 9086 / R18194 / 383)</name>
    <dbReference type="NCBI Taxonomy" id="482957"/>
    <lineage>
        <taxon>Bacteria</taxon>
        <taxon>Pseudomonadati</taxon>
        <taxon>Pseudomonadota</taxon>
        <taxon>Betaproteobacteria</taxon>
        <taxon>Burkholderiales</taxon>
        <taxon>Burkholderiaceae</taxon>
        <taxon>Burkholderia</taxon>
        <taxon>Burkholderia cepacia complex</taxon>
    </lineage>
</organism>
<sequence length="72" mass="7503">MNLGTSLESDTETPEVLQRHIRALGDPAPVPTTAPVRLLASDNASTDAVLVQNPAESIVIVTMSHVAARGTV</sequence>